<keyword evidence="2 5" id="KW-0238">DNA-binding</keyword>
<evidence type="ECO:0000256" key="2">
    <source>
        <dbReference type="ARBA" id="ARBA00023125"/>
    </source>
</evidence>
<accession>A0A078KVB7</accession>
<dbReference type="CDD" id="cd06170">
    <property type="entry name" value="LuxR_C_like"/>
    <property type="match status" value="1"/>
</dbReference>
<dbReference type="PANTHER" id="PTHR44688:SF16">
    <property type="entry name" value="DNA-BINDING TRANSCRIPTIONAL ACTIVATOR DEVR_DOSR"/>
    <property type="match status" value="1"/>
</dbReference>
<evidence type="ECO:0000256" key="3">
    <source>
        <dbReference type="ARBA" id="ARBA00023163"/>
    </source>
</evidence>
<dbReference type="AlphaFoldDB" id="A0A078KVB7"/>
<keyword evidence="3" id="KW-0804">Transcription</keyword>
<dbReference type="GO" id="GO:0003677">
    <property type="term" value="F:DNA binding"/>
    <property type="evidence" value="ECO:0007669"/>
    <property type="project" value="UniProtKB-KW"/>
</dbReference>
<dbReference type="SMART" id="SM00421">
    <property type="entry name" value="HTH_LUXR"/>
    <property type="match status" value="1"/>
</dbReference>
<dbReference type="eggNOG" id="COG2771">
    <property type="taxonomic scope" value="Bacteria"/>
</dbReference>
<protein>
    <submittedName>
        <fullName evidence="5">DNA-binding transcriptional activator UhpA</fullName>
    </submittedName>
</protein>
<evidence type="ECO:0000313" key="5">
    <source>
        <dbReference type="EMBL" id="CDZ78385.1"/>
    </source>
</evidence>
<evidence type="ECO:0000259" key="4">
    <source>
        <dbReference type="PROSITE" id="PS50043"/>
    </source>
</evidence>
<dbReference type="EMBL" id="CCSB01000003">
    <property type="protein sequence ID" value="CDZ78385.1"/>
    <property type="molecule type" value="Genomic_DNA"/>
</dbReference>
<dbReference type="OrthoDB" id="6065000at2"/>
<dbReference type="InterPro" id="IPR016032">
    <property type="entry name" value="Sig_transdc_resp-reg_C-effctor"/>
</dbReference>
<reference evidence="5 6" key="1">
    <citation type="submission" date="2014-06" db="EMBL/GenBank/DDBJ databases">
        <authorList>
            <person name="Urmite Genomes Urmite Genomes"/>
        </authorList>
    </citation>
    <scope>NUCLEOTIDE SEQUENCE [LARGE SCALE GENOMIC DNA]</scope>
</reference>
<keyword evidence="6" id="KW-1185">Reference proteome</keyword>
<sequence length="218" mass="24545">MIIDFELLNMIPGAIGFKDKNSVYLGGNQLLASTMGFAKPQDIVGMKDTDIKSEMVVFADKFVKEDKEVMLTGERQHIDIGRYNDGLLRATLSTKKVILAANQAIIGTAFSRVELKSSILKKLLDKSLNIKFPLYYTIARQYGEYNLNKRETESLFYLMRGYTAKEIAQRLGLSPKTIEYHIEQLKNKLGCSKKSELVEKSIDLGFLYNIPTAILSAS</sequence>
<feature type="domain" description="HTH luxR-type" evidence="4">
    <location>
        <begin position="140"/>
        <end position="205"/>
    </location>
</feature>
<dbReference type="InterPro" id="IPR000792">
    <property type="entry name" value="Tscrpt_reg_LuxR_C"/>
</dbReference>
<dbReference type="Pfam" id="PF00196">
    <property type="entry name" value="GerE"/>
    <property type="match status" value="1"/>
</dbReference>
<organism evidence="5 6">
    <name type="scientific">Legionella massiliensis</name>
    <dbReference type="NCBI Taxonomy" id="1034943"/>
    <lineage>
        <taxon>Bacteria</taxon>
        <taxon>Pseudomonadati</taxon>
        <taxon>Pseudomonadota</taxon>
        <taxon>Gammaproteobacteria</taxon>
        <taxon>Legionellales</taxon>
        <taxon>Legionellaceae</taxon>
        <taxon>Legionella</taxon>
    </lineage>
</organism>
<dbReference type="SUPFAM" id="SSF46894">
    <property type="entry name" value="C-terminal effector domain of the bipartite response regulators"/>
    <property type="match status" value="1"/>
</dbReference>
<name>A0A078KVB7_9GAMM</name>
<dbReference type="Proteomes" id="UP000044071">
    <property type="component" value="Unassembled WGS sequence"/>
</dbReference>
<dbReference type="InterPro" id="IPR036388">
    <property type="entry name" value="WH-like_DNA-bd_sf"/>
</dbReference>
<keyword evidence="1" id="KW-0805">Transcription regulation</keyword>
<dbReference type="GO" id="GO:0006355">
    <property type="term" value="P:regulation of DNA-templated transcription"/>
    <property type="evidence" value="ECO:0007669"/>
    <property type="project" value="InterPro"/>
</dbReference>
<dbReference type="PROSITE" id="PS50043">
    <property type="entry name" value="HTH_LUXR_2"/>
    <property type="match status" value="1"/>
</dbReference>
<dbReference type="PRINTS" id="PR00038">
    <property type="entry name" value="HTHLUXR"/>
</dbReference>
<dbReference type="STRING" id="1034943.BN59_02695"/>
<dbReference type="RefSeq" id="WP_043874885.1">
    <property type="nucleotide sequence ID" value="NZ_CCVW01000003.1"/>
</dbReference>
<evidence type="ECO:0000313" key="6">
    <source>
        <dbReference type="Proteomes" id="UP000044071"/>
    </source>
</evidence>
<dbReference type="Gene3D" id="1.10.10.10">
    <property type="entry name" value="Winged helix-like DNA-binding domain superfamily/Winged helix DNA-binding domain"/>
    <property type="match status" value="1"/>
</dbReference>
<dbReference type="PANTHER" id="PTHR44688">
    <property type="entry name" value="DNA-BINDING TRANSCRIPTIONAL ACTIVATOR DEVR_DOSR"/>
    <property type="match status" value="1"/>
</dbReference>
<proteinExistence type="predicted"/>
<evidence type="ECO:0000256" key="1">
    <source>
        <dbReference type="ARBA" id="ARBA00023015"/>
    </source>
</evidence>
<gene>
    <name evidence="5" type="ORF">BN59_02695</name>
</gene>